<keyword evidence="2 12" id="KW-0639">Primosome</keyword>
<sequence>MSIADISDERLGGQRREHERTPPHDLLAEQSALGGMLLSKDAVADVIEALHGVDFYVPKHELIFEAILTLYSHGEPTDVVAVTDELIKTGELQRAGGADYLHTLTSIVPTAANAGYYASIVSERALLRRLVDAGTRIVQMGYSGQGEALDLVNNAQAEIYGVTGADAAEDYVPLEVAVSAAVDEIEAARGRDGQMTGIPTGFSGLDQLTNGLHPGQMIIIAARPAMGKSTLALDFARAAAIGNNYPTIFFSLEMGRSEIAMRLMSAEGAVPLQNMRKGTLDSRDWTTIASTRGRINDAPLYIDDSPNMTLVEIRAKCRRLKQRQGLKMVVIDYLQLMTSGKRVESRQQEVSEFSRALKLLAKELQVPVIALSQLNRGPEQRADKKPALSDLRESGSIEQDADMVVLLHRESAYEKDSPRAGEADLIVAKHRNGPTDTITVAFQGHFSRFTDMAVGDFG</sequence>
<dbReference type="PROSITE" id="PS51199">
    <property type="entry name" value="SF4_HELICASE"/>
    <property type="match status" value="1"/>
</dbReference>
<dbReference type="InterPro" id="IPR027417">
    <property type="entry name" value="P-loop_NTPase"/>
</dbReference>
<dbReference type="Pfam" id="PF03796">
    <property type="entry name" value="DnaB_C"/>
    <property type="match status" value="1"/>
</dbReference>
<keyword evidence="8 12" id="KW-0238">DNA-binding</keyword>
<name>A0ABN2FZ33_9MICO</name>
<dbReference type="GO" id="GO:0004386">
    <property type="term" value="F:helicase activity"/>
    <property type="evidence" value="ECO:0007669"/>
    <property type="project" value="UniProtKB-KW"/>
</dbReference>
<evidence type="ECO:0000256" key="3">
    <source>
        <dbReference type="ARBA" id="ARBA00022705"/>
    </source>
</evidence>
<evidence type="ECO:0000256" key="4">
    <source>
        <dbReference type="ARBA" id="ARBA00022741"/>
    </source>
</evidence>
<evidence type="ECO:0000256" key="11">
    <source>
        <dbReference type="NCBIfam" id="TIGR00665"/>
    </source>
</evidence>
<comment type="similarity">
    <text evidence="1 12">Belongs to the helicase family. DnaB subfamily.</text>
</comment>
<feature type="compositionally biased region" description="Basic and acidic residues" evidence="13">
    <location>
        <begin position="7"/>
        <end position="24"/>
    </location>
</feature>
<dbReference type="SUPFAM" id="SSF48024">
    <property type="entry name" value="N-terminal domain of DnaB helicase"/>
    <property type="match status" value="1"/>
</dbReference>
<keyword evidence="7 12" id="KW-0067">ATP-binding</keyword>
<evidence type="ECO:0000256" key="12">
    <source>
        <dbReference type="RuleBase" id="RU362085"/>
    </source>
</evidence>
<evidence type="ECO:0000256" key="9">
    <source>
        <dbReference type="ARBA" id="ARBA00023235"/>
    </source>
</evidence>
<dbReference type="PANTHER" id="PTHR30153">
    <property type="entry name" value="REPLICATIVE DNA HELICASE DNAB"/>
    <property type="match status" value="1"/>
</dbReference>
<evidence type="ECO:0000256" key="10">
    <source>
        <dbReference type="ARBA" id="ARBA00048954"/>
    </source>
</evidence>
<keyword evidence="16" id="KW-1185">Reference proteome</keyword>
<gene>
    <name evidence="15" type="primary">dnaB</name>
    <name evidence="15" type="ORF">GCM10009807_03000</name>
</gene>
<dbReference type="PANTHER" id="PTHR30153:SF2">
    <property type="entry name" value="REPLICATIVE DNA HELICASE"/>
    <property type="match status" value="1"/>
</dbReference>
<dbReference type="InterPro" id="IPR036185">
    <property type="entry name" value="DNA_heli_DnaB-like_N_sf"/>
</dbReference>
<evidence type="ECO:0000259" key="14">
    <source>
        <dbReference type="PROSITE" id="PS51199"/>
    </source>
</evidence>
<dbReference type="NCBIfam" id="TIGR00665">
    <property type="entry name" value="DnaB"/>
    <property type="match status" value="1"/>
</dbReference>
<evidence type="ECO:0000313" key="16">
    <source>
        <dbReference type="Proteomes" id="UP001500596"/>
    </source>
</evidence>
<evidence type="ECO:0000313" key="15">
    <source>
        <dbReference type="EMBL" id="GAA1662438.1"/>
    </source>
</evidence>
<dbReference type="RefSeq" id="WP_344050879.1">
    <property type="nucleotide sequence ID" value="NZ_BAAAPK010000001.1"/>
</dbReference>
<organism evidence="15 16">
    <name type="scientific">Microbacterium lacus</name>
    <dbReference type="NCBI Taxonomy" id="415217"/>
    <lineage>
        <taxon>Bacteria</taxon>
        <taxon>Bacillati</taxon>
        <taxon>Actinomycetota</taxon>
        <taxon>Actinomycetes</taxon>
        <taxon>Micrococcales</taxon>
        <taxon>Microbacteriaceae</taxon>
        <taxon>Microbacterium</taxon>
    </lineage>
</organism>
<dbReference type="Gene3D" id="3.40.50.300">
    <property type="entry name" value="P-loop containing nucleotide triphosphate hydrolases"/>
    <property type="match status" value="1"/>
</dbReference>
<dbReference type="SUPFAM" id="SSF52540">
    <property type="entry name" value="P-loop containing nucleoside triphosphate hydrolases"/>
    <property type="match status" value="1"/>
</dbReference>
<evidence type="ECO:0000256" key="5">
    <source>
        <dbReference type="ARBA" id="ARBA00022801"/>
    </source>
</evidence>
<keyword evidence="6 12" id="KW-0347">Helicase</keyword>
<dbReference type="EMBL" id="BAAAPK010000001">
    <property type="protein sequence ID" value="GAA1662438.1"/>
    <property type="molecule type" value="Genomic_DNA"/>
</dbReference>
<dbReference type="InterPro" id="IPR007693">
    <property type="entry name" value="DNA_helicase_DnaB-like_N"/>
</dbReference>
<dbReference type="InterPro" id="IPR016136">
    <property type="entry name" value="DNA_helicase_N/primase_C"/>
</dbReference>
<evidence type="ECO:0000256" key="13">
    <source>
        <dbReference type="SAM" id="MobiDB-lite"/>
    </source>
</evidence>
<comment type="catalytic activity">
    <reaction evidence="10 12">
        <text>ATP + H2O = ADP + phosphate + H(+)</text>
        <dbReference type="Rhea" id="RHEA:13065"/>
        <dbReference type="ChEBI" id="CHEBI:15377"/>
        <dbReference type="ChEBI" id="CHEBI:15378"/>
        <dbReference type="ChEBI" id="CHEBI:30616"/>
        <dbReference type="ChEBI" id="CHEBI:43474"/>
        <dbReference type="ChEBI" id="CHEBI:456216"/>
        <dbReference type="EC" id="5.6.2.3"/>
    </reaction>
</comment>
<dbReference type="InterPro" id="IPR007694">
    <property type="entry name" value="DNA_helicase_DnaB-like_C"/>
</dbReference>
<dbReference type="EC" id="5.6.2.3" evidence="11 12"/>
<feature type="region of interest" description="Disordered" evidence="13">
    <location>
        <begin position="1"/>
        <end position="24"/>
    </location>
</feature>
<comment type="function">
    <text evidence="12">The main replicative DNA helicase, it participates in initiation and elongation during chromosome replication. Travels ahead of the DNA replisome, separating dsDNA into templates for DNA synthesis. A processive ATP-dependent 5'-3' DNA helicase it has DNA-dependent ATPase activity.</text>
</comment>
<comment type="caution">
    <text evidence="15">The sequence shown here is derived from an EMBL/GenBank/DDBJ whole genome shotgun (WGS) entry which is preliminary data.</text>
</comment>
<dbReference type="Proteomes" id="UP001500596">
    <property type="component" value="Unassembled WGS sequence"/>
</dbReference>
<evidence type="ECO:0000256" key="7">
    <source>
        <dbReference type="ARBA" id="ARBA00022840"/>
    </source>
</evidence>
<keyword evidence="4 12" id="KW-0547">Nucleotide-binding</keyword>
<keyword evidence="5 12" id="KW-0378">Hydrolase</keyword>
<evidence type="ECO:0000256" key="1">
    <source>
        <dbReference type="ARBA" id="ARBA00008428"/>
    </source>
</evidence>
<dbReference type="Pfam" id="PF00772">
    <property type="entry name" value="DnaB"/>
    <property type="match status" value="1"/>
</dbReference>
<evidence type="ECO:0000256" key="2">
    <source>
        <dbReference type="ARBA" id="ARBA00022515"/>
    </source>
</evidence>
<dbReference type="CDD" id="cd00984">
    <property type="entry name" value="DnaB_C"/>
    <property type="match status" value="1"/>
</dbReference>
<proteinExistence type="inferred from homology"/>
<keyword evidence="3 12" id="KW-0235">DNA replication</keyword>
<reference evidence="15 16" key="1">
    <citation type="journal article" date="2019" name="Int. J. Syst. Evol. Microbiol.">
        <title>The Global Catalogue of Microorganisms (GCM) 10K type strain sequencing project: providing services to taxonomists for standard genome sequencing and annotation.</title>
        <authorList>
            <consortium name="The Broad Institute Genomics Platform"/>
            <consortium name="The Broad Institute Genome Sequencing Center for Infectious Disease"/>
            <person name="Wu L."/>
            <person name="Ma J."/>
        </authorList>
    </citation>
    <scope>NUCLEOTIDE SEQUENCE [LARGE SCALE GENOMIC DNA]</scope>
    <source>
        <strain evidence="15 16">JCM 15575</strain>
    </source>
</reference>
<evidence type="ECO:0000256" key="8">
    <source>
        <dbReference type="ARBA" id="ARBA00023125"/>
    </source>
</evidence>
<dbReference type="Gene3D" id="1.10.860.10">
    <property type="entry name" value="DNAb Helicase, Chain A"/>
    <property type="match status" value="1"/>
</dbReference>
<feature type="domain" description="SF4 helicase" evidence="14">
    <location>
        <begin position="191"/>
        <end position="456"/>
    </location>
</feature>
<protein>
    <recommendedName>
        <fullName evidence="11 12">Replicative DNA helicase</fullName>
        <ecNumber evidence="11 12">5.6.2.3</ecNumber>
    </recommendedName>
</protein>
<evidence type="ECO:0000256" key="6">
    <source>
        <dbReference type="ARBA" id="ARBA00022806"/>
    </source>
</evidence>
<keyword evidence="9" id="KW-0413">Isomerase</keyword>
<accession>A0ABN2FZ33</accession>
<dbReference type="InterPro" id="IPR007692">
    <property type="entry name" value="DNA_helicase_DnaB"/>
</dbReference>